<dbReference type="AlphaFoldDB" id="A0A2R6AJD7"/>
<comment type="subcellular location">
    <subcellularLocation>
        <location evidence="1">Membrane</location>
        <topology evidence="1">Multi-pass membrane protein</topology>
    </subcellularLocation>
</comment>
<dbReference type="EMBL" id="NEXD01000005">
    <property type="protein sequence ID" value="PSN86491.1"/>
    <property type="molecule type" value="Genomic_DNA"/>
</dbReference>
<organism evidence="7 8">
    <name type="scientific">Candidatus Marsarchaeota G1 archaeon BE_D</name>
    <dbReference type="NCBI Taxonomy" id="1978156"/>
    <lineage>
        <taxon>Archaea</taxon>
        <taxon>Candidatus Marsarchaeota</taxon>
        <taxon>Candidatus Marsarchaeota group 1</taxon>
    </lineage>
</organism>
<feature type="transmembrane region" description="Helical" evidence="5">
    <location>
        <begin position="36"/>
        <end position="56"/>
    </location>
</feature>
<feature type="transmembrane region" description="Helical" evidence="5">
    <location>
        <begin position="158"/>
        <end position="180"/>
    </location>
</feature>
<protein>
    <recommendedName>
        <fullName evidence="6">NADH:quinone oxidoreductase/Mrp antiporter transmembrane domain-containing protein</fullName>
    </recommendedName>
</protein>
<feature type="transmembrane region" description="Helical" evidence="5">
    <location>
        <begin position="201"/>
        <end position="226"/>
    </location>
</feature>
<evidence type="ECO:0000259" key="6">
    <source>
        <dbReference type="Pfam" id="PF00361"/>
    </source>
</evidence>
<dbReference type="GO" id="GO:0016020">
    <property type="term" value="C:membrane"/>
    <property type="evidence" value="ECO:0007669"/>
    <property type="project" value="UniProtKB-SubCell"/>
</dbReference>
<evidence type="ECO:0000256" key="5">
    <source>
        <dbReference type="SAM" id="Phobius"/>
    </source>
</evidence>
<dbReference type="NCBIfam" id="TIGR01770">
    <property type="entry name" value="NDH_I_N"/>
    <property type="match status" value="1"/>
</dbReference>
<proteinExistence type="inferred from homology"/>
<feature type="transmembrane region" description="Helical" evidence="5">
    <location>
        <begin position="238"/>
        <end position="258"/>
    </location>
</feature>
<feature type="transmembrane region" description="Helical" evidence="5">
    <location>
        <begin position="68"/>
        <end position="92"/>
    </location>
</feature>
<feature type="domain" description="NADH:quinone oxidoreductase/Mrp antiporter transmembrane" evidence="6">
    <location>
        <begin position="123"/>
        <end position="418"/>
    </location>
</feature>
<dbReference type="InterPro" id="IPR010096">
    <property type="entry name" value="NADH-Q_OxRdtase_suN/2"/>
</dbReference>
<dbReference type="PRINTS" id="PR01434">
    <property type="entry name" value="NADHDHGNASE5"/>
</dbReference>
<evidence type="ECO:0000256" key="2">
    <source>
        <dbReference type="ARBA" id="ARBA00022692"/>
    </source>
</evidence>
<dbReference type="HAMAP" id="MF_00445">
    <property type="entry name" value="NDH1_NuoN_1"/>
    <property type="match status" value="1"/>
</dbReference>
<name>A0A2R6AJD7_9ARCH</name>
<sequence length="492" mass="53101">MVSHMNISPEFLPVLVLAFGALLLFLQDVLLEDVTLSRLISIALLLCTTVLSLLLIQSHSHAYIAGDSFLFDSFSQIFGVVFSLSALLVVLTDSQFLKRLSSPFEFYVLVVLATLGMYFVAASTNLIALFVAFEMSTVATYAMTLFDKNNPHSAEAAIKFFVVGALSAGIILYAISLVYLATGSIDLKPSFALISPSASRLLAIGFVLLIVGFGFKVAAVPFHLWLPDTYDGAPYATTTYLASASKVMGFAALLKIFLTMGPSVQALSHLEWRVLFAALSIVTMSVGNLAALVQTRVKRMLAYSSISQSGYILIGLALASSFSYAVLIYFVLSYAVSKAGSFIVADYFETKFGASTFDDYAWLGRVAPLSAFSMSIFLLSLAGIPPLSVFVAKFFMFYAAVKAGGAWIWLAVAGVLNSALSLYYYARLIKNMYMGVANKQPREQAFQESISHVVPIAISLALTIALGLAEAPILGASQHAINSLYQQILTHP</sequence>
<gene>
    <name evidence="7" type="ORF">B9Q02_01930</name>
</gene>
<keyword evidence="2 5" id="KW-0812">Transmembrane</keyword>
<evidence type="ECO:0000256" key="4">
    <source>
        <dbReference type="ARBA" id="ARBA00023136"/>
    </source>
</evidence>
<dbReference type="Proteomes" id="UP000240569">
    <property type="component" value="Unassembled WGS sequence"/>
</dbReference>
<keyword evidence="4 5" id="KW-0472">Membrane</keyword>
<dbReference type="GO" id="GO:0008137">
    <property type="term" value="F:NADH dehydrogenase (ubiquinone) activity"/>
    <property type="evidence" value="ECO:0007669"/>
    <property type="project" value="InterPro"/>
</dbReference>
<dbReference type="Pfam" id="PF00361">
    <property type="entry name" value="Proton_antipo_M"/>
    <property type="match status" value="1"/>
</dbReference>
<evidence type="ECO:0000256" key="3">
    <source>
        <dbReference type="ARBA" id="ARBA00022989"/>
    </source>
</evidence>
<dbReference type="InterPro" id="IPR001750">
    <property type="entry name" value="ND/Mrp_TM"/>
</dbReference>
<comment type="caution">
    <text evidence="7">The sequence shown here is derived from an EMBL/GenBank/DDBJ whole genome shotgun (WGS) entry which is preliminary data.</text>
</comment>
<dbReference type="PANTHER" id="PTHR22773">
    <property type="entry name" value="NADH DEHYDROGENASE"/>
    <property type="match status" value="1"/>
</dbReference>
<dbReference type="GO" id="GO:0042773">
    <property type="term" value="P:ATP synthesis coupled electron transport"/>
    <property type="evidence" value="ECO:0007669"/>
    <property type="project" value="InterPro"/>
</dbReference>
<feature type="transmembrane region" description="Helical" evidence="5">
    <location>
        <begin position="406"/>
        <end position="426"/>
    </location>
</feature>
<accession>A0A2R6AJD7</accession>
<feature type="transmembrane region" description="Helical" evidence="5">
    <location>
        <begin position="376"/>
        <end position="400"/>
    </location>
</feature>
<evidence type="ECO:0000313" key="7">
    <source>
        <dbReference type="EMBL" id="PSN86491.1"/>
    </source>
</evidence>
<evidence type="ECO:0000313" key="8">
    <source>
        <dbReference type="Proteomes" id="UP000240569"/>
    </source>
</evidence>
<feature type="transmembrane region" description="Helical" evidence="5">
    <location>
        <begin position="311"/>
        <end position="332"/>
    </location>
</feature>
<reference evidence="7 8" key="1">
    <citation type="submission" date="2017-04" db="EMBL/GenBank/DDBJ databases">
        <title>Novel microbial lineages endemic to geothermal iron-oxide mats fill important gaps in the evolutionary history of Archaea.</title>
        <authorList>
            <person name="Jay Z.J."/>
            <person name="Beam J.P."/>
            <person name="Dlakic M."/>
            <person name="Rusch D.B."/>
            <person name="Kozubal M.A."/>
            <person name="Inskeep W.P."/>
        </authorList>
    </citation>
    <scope>NUCLEOTIDE SEQUENCE [LARGE SCALE GENOMIC DNA]</scope>
    <source>
        <strain evidence="7">BE_D</strain>
    </source>
</reference>
<keyword evidence="3 5" id="KW-1133">Transmembrane helix</keyword>
<evidence type="ECO:0000256" key="1">
    <source>
        <dbReference type="ARBA" id="ARBA00004141"/>
    </source>
</evidence>
<feature type="transmembrane region" description="Helical" evidence="5">
    <location>
        <begin position="270"/>
        <end position="291"/>
    </location>
</feature>
<feature type="transmembrane region" description="Helical" evidence="5">
    <location>
        <begin position="12"/>
        <end position="30"/>
    </location>
</feature>